<dbReference type="AlphaFoldDB" id="A0A8J3P1B1"/>
<evidence type="ECO:0000313" key="1">
    <source>
        <dbReference type="EMBL" id="GIG00364.1"/>
    </source>
</evidence>
<reference evidence="1 2" key="1">
    <citation type="submission" date="2021-01" db="EMBL/GenBank/DDBJ databases">
        <title>Whole genome shotgun sequence of Catellatospora citrea NBRC 14495.</title>
        <authorList>
            <person name="Komaki H."/>
            <person name="Tamura T."/>
        </authorList>
    </citation>
    <scope>NUCLEOTIDE SEQUENCE [LARGE SCALE GENOMIC DNA]</scope>
    <source>
        <strain evidence="1 2">NBRC 14495</strain>
    </source>
</reference>
<sequence length="42" mass="4823">MARRGDAPDEVLDELGTLDSGRTFENTRELWQALGLEVEERF</sequence>
<evidence type="ECO:0000313" key="2">
    <source>
        <dbReference type="Proteomes" id="UP000659904"/>
    </source>
</evidence>
<keyword evidence="2" id="KW-1185">Reference proteome</keyword>
<organism evidence="1 2">
    <name type="scientific">Catellatospora citrea</name>
    <dbReference type="NCBI Taxonomy" id="53366"/>
    <lineage>
        <taxon>Bacteria</taxon>
        <taxon>Bacillati</taxon>
        <taxon>Actinomycetota</taxon>
        <taxon>Actinomycetes</taxon>
        <taxon>Micromonosporales</taxon>
        <taxon>Micromonosporaceae</taxon>
        <taxon>Catellatospora</taxon>
    </lineage>
</organism>
<dbReference type="Proteomes" id="UP000659904">
    <property type="component" value="Unassembled WGS sequence"/>
</dbReference>
<protein>
    <submittedName>
        <fullName evidence="1">Uncharacterized protein</fullName>
    </submittedName>
</protein>
<comment type="caution">
    <text evidence="1">The sequence shown here is derived from an EMBL/GenBank/DDBJ whole genome shotgun (WGS) entry which is preliminary data.</text>
</comment>
<proteinExistence type="predicted"/>
<gene>
    <name evidence="1" type="ORF">Cci01nite_54570</name>
</gene>
<dbReference type="EMBL" id="BONH01000028">
    <property type="protein sequence ID" value="GIG00364.1"/>
    <property type="molecule type" value="Genomic_DNA"/>
</dbReference>
<name>A0A8J3P1B1_9ACTN</name>
<accession>A0A8J3P1B1</accession>